<name>A0ABZ0TY61_9FIRM</name>
<reference evidence="1 2" key="1">
    <citation type="submission" date="2023-12" db="EMBL/GenBank/DDBJ databases">
        <authorList>
            <person name="Manesh M.J.H."/>
            <person name="Bing R.G."/>
            <person name="Willard D.J."/>
            <person name="Kelly R.M."/>
        </authorList>
    </citation>
    <scope>NUCLEOTIDE SEQUENCE [LARGE SCALE GENOMIC DNA]</scope>
    <source>
        <strain evidence="1 2">DSM 8977</strain>
    </source>
</reference>
<proteinExistence type="predicted"/>
<dbReference type="EMBL" id="CP139957">
    <property type="protein sequence ID" value="WPX08152.1"/>
    <property type="molecule type" value="Genomic_DNA"/>
</dbReference>
<protein>
    <submittedName>
        <fullName evidence="1">Uncharacterized protein</fullName>
    </submittedName>
</protein>
<evidence type="ECO:0000313" key="2">
    <source>
        <dbReference type="Proteomes" id="UP001322744"/>
    </source>
</evidence>
<gene>
    <name evidence="1" type="ORF">SOJ16_002018</name>
</gene>
<dbReference type="Proteomes" id="UP001322744">
    <property type="component" value="Chromosome"/>
</dbReference>
<dbReference type="RefSeq" id="WP_045175456.1">
    <property type="nucleotide sequence ID" value="NZ_CP139957.1"/>
</dbReference>
<sequence>MPSLLACAYTTNSIVSAMNKYLEKKLDPTAMPGVNLVPDPVGLSTCSLWKLSIDGTNGVDLGSQIYGGVAKIYYQQLKNTTYVAIRFVFSPSATNYAYTVDKNKAYIVSFSAKRVQATSEPLSLYAKGPAIKGSTYNEKKVGTLYASSVSVASNVKLIDFSTDGEYQTCTFKIMPSFWDGTGNTITFFVSPESQVVQTYEFYIKNPYFAQD</sequence>
<evidence type="ECO:0000313" key="1">
    <source>
        <dbReference type="EMBL" id="WPX08152.1"/>
    </source>
</evidence>
<organism evidence="1 2">
    <name type="scientific">Anaerocellum danielii</name>
    <dbReference type="NCBI Taxonomy" id="1387557"/>
    <lineage>
        <taxon>Bacteria</taxon>
        <taxon>Bacillati</taxon>
        <taxon>Bacillota</taxon>
        <taxon>Bacillota incertae sedis</taxon>
        <taxon>Caldicellulosiruptorales</taxon>
        <taxon>Caldicellulosiruptoraceae</taxon>
        <taxon>Anaerocellum</taxon>
    </lineage>
</organism>
<keyword evidence="2" id="KW-1185">Reference proteome</keyword>
<accession>A0ABZ0TY61</accession>